<accession>A0ABD3U7I9</accession>
<evidence type="ECO:0000259" key="3">
    <source>
        <dbReference type="PROSITE" id="PS50030"/>
    </source>
</evidence>
<feature type="region of interest" description="Disordered" evidence="2">
    <location>
        <begin position="295"/>
        <end position="316"/>
    </location>
</feature>
<dbReference type="SUPFAM" id="SSF54236">
    <property type="entry name" value="Ubiquitin-like"/>
    <property type="match status" value="1"/>
</dbReference>
<dbReference type="InterPro" id="IPR009060">
    <property type="entry name" value="UBA-like_sf"/>
</dbReference>
<reference evidence="5 6" key="1">
    <citation type="submission" date="2024-12" db="EMBL/GenBank/DDBJ databases">
        <title>The unique morphological basis and parallel evolutionary history of personate flowers in Penstemon.</title>
        <authorList>
            <person name="Depatie T.H."/>
            <person name="Wessinger C.A."/>
        </authorList>
    </citation>
    <scope>NUCLEOTIDE SEQUENCE [LARGE SCALE GENOMIC DNA]</scope>
    <source>
        <strain evidence="5">WTNN_2</strain>
        <tissue evidence="5">Leaf</tissue>
    </source>
</reference>
<name>A0ABD3U7I9_9LAMI</name>
<dbReference type="FunFam" id="1.10.8.10:FF:000079">
    <property type="entry name" value="Ubiquitin family protein"/>
    <property type="match status" value="1"/>
</dbReference>
<dbReference type="GO" id="GO:0005634">
    <property type="term" value="C:nucleus"/>
    <property type="evidence" value="ECO:0007669"/>
    <property type="project" value="UniProtKB-ARBA"/>
</dbReference>
<dbReference type="Pfam" id="PF00240">
    <property type="entry name" value="ubiquitin"/>
    <property type="match status" value="1"/>
</dbReference>
<dbReference type="Gene3D" id="1.10.8.10">
    <property type="entry name" value="DNA helicase RuvA subunit, C-terminal domain"/>
    <property type="match status" value="1"/>
</dbReference>
<dbReference type="GO" id="GO:0031593">
    <property type="term" value="F:polyubiquitin modification-dependent protein binding"/>
    <property type="evidence" value="ECO:0007669"/>
    <property type="project" value="UniProtKB-ARBA"/>
</dbReference>
<dbReference type="CDD" id="cd16106">
    <property type="entry name" value="Ubl_Dsk2p_like"/>
    <property type="match status" value="1"/>
</dbReference>
<dbReference type="InterPro" id="IPR019956">
    <property type="entry name" value="Ubiquitin_dom"/>
</dbReference>
<protein>
    <recommendedName>
        <fullName evidence="1">Ubiquilin</fullName>
    </recommendedName>
</protein>
<dbReference type="AlphaFoldDB" id="A0ABD3U7I9"/>
<feature type="domain" description="UBA" evidence="3">
    <location>
        <begin position="448"/>
        <end position="492"/>
    </location>
</feature>
<dbReference type="InterPro" id="IPR006636">
    <property type="entry name" value="STI1_HS-bd"/>
</dbReference>
<feature type="compositionally biased region" description="Polar residues" evidence="2">
    <location>
        <begin position="297"/>
        <end position="315"/>
    </location>
</feature>
<dbReference type="InterPro" id="IPR015940">
    <property type="entry name" value="UBA"/>
</dbReference>
<organism evidence="5 6">
    <name type="scientific">Penstemon smallii</name>
    <dbReference type="NCBI Taxonomy" id="265156"/>
    <lineage>
        <taxon>Eukaryota</taxon>
        <taxon>Viridiplantae</taxon>
        <taxon>Streptophyta</taxon>
        <taxon>Embryophyta</taxon>
        <taxon>Tracheophyta</taxon>
        <taxon>Spermatophyta</taxon>
        <taxon>Magnoliopsida</taxon>
        <taxon>eudicotyledons</taxon>
        <taxon>Gunneridae</taxon>
        <taxon>Pentapetalae</taxon>
        <taxon>asterids</taxon>
        <taxon>lamiids</taxon>
        <taxon>Lamiales</taxon>
        <taxon>Plantaginaceae</taxon>
        <taxon>Cheloneae</taxon>
        <taxon>Penstemon</taxon>
    </lineage>
</organism>
<dbReference type="Gene3D" id="3.10.20.90">
    <property type="entry name" value="Phosphatidylinositol 3-kinase Catalytic Subunit, Chain A, domain 1"/>
    <property type="match status" value="1"/>
</dbReference>
<dbReference type="FunFam" id="1.10.260.100:FF:000001">
    <property type="entry name" value="Ubiquilin 1"/>
    <property type="match status" value="1"/>
</dbReference>
<dbReference type="InterPro" id="IPR029071">
    <property type="entry name" value="Ubiquitin-like_domsf"/>
</dbReference>
<dbReference type="PANTHER" id="PTHR10677">
    <property type="entry name" value="UBIQUILIN"/>
    <property type="match status" value="1"/>
</dbReference>
<dbReference type="Pfam" id="PF00627">
    <property type="entry name" value="UBA"/>
    <property type="match status" value="1"/>
</dbReference>
<comment type="caution">
    <text evidence="5">The sequence shown here is derived from an EMBL/GenBank/DDBJ whole genome shotgun (WGS) entry which is preliminary data.</text>
</comment>
<dbReference type="SMART" id="SM00165">
    <property type="entry name" value="UBA"/>
    <property type="match status" value="1"/>
</dbReference>
<dbReference type="InterPro" id="IPR019954">
    <property type="entry name" value="Ubiquitin_CS"/>
</dbReference>
<evidence type="ECO:0000313" key="6">
    <source>
        <dbReference type="Proteomes" id="UP001634393"/>
    </source>
</evidence>
<dbReference type="PROSITE" id="PS50053">
    <property type="entry name" value="UBIQUITIN_2"/>
    <property type="match status" value="1"/>
</dbReference>
<sequence>MGGGDASNDFEEEVTVNICCSNGSRFSVQVKLDSTIEFFKSILVEKCNIPPQQQRLIYKGRILKDDQTLQSYGVEADHTVHLVRGFATTASVDSAAVINSGVLNTNPSSVTDIGSNEGRLLGASGFGSPLFSRLRLDGSESAGLFGSAIPDMEQMQREISENPDMLRDFLEIPLVRNFMNNPETITTMFTSNPQMHEIMDRNPELAHVLNDPATVRQTMEAARNPELMREMMRHTDRAMSNIESSPEGFNMLRRMYENVEEPFLNATATAGENIFDLGSNPFAAFLGAQGGGLGSENMANSSTNGPETRNNSHAPNTIPLPNPWASAGTGGTETNLNVRSNSTGGATPTSLGGLGGLGFPVSFTPLLRNPTESQMMSSLLSSPEHVNQQLLSSIQALSSQPASQEPGQHASVTGPASIGHAGFESLMNMFGGIGTGGGFNAQNRPQVPPEEQYAAQLSQLTEMGFFDAQENIRALIAAAGNVNAAVERLLGNTGQ</sequence>
<dbReference type="PRINTS" id="PR00348">
    <property type="entry name" value="UBIQUITIN"/>
</dbReference>
<evidence type="ECO:0000256" key="2">
    <source>
        <dbReference type="SAM" id="MobiDB-lite"/>
    </source>
</evidence>
<dbReference type="PROSITE" id="PS50030">
    <property type="entry name" value="UBA"/>
    <property type="match status" value="1"/>
</dbReference>
<dbReference type="SMART" id="SM00213">
    <property type="entry name" value="UBQ"/>
    <property type="match status" value="1"/>
</dbReference>
<dbReference type="PANTHER" id="PTHR10677:SF57">
    <property type="entry name" value="UBIQUITIN DOMAIN-CONTAINING PROTEIN DSK2B-LIKE ISOFORM X1"/>
    <property type="match status" value="1"/>
</dbReference>
<dbReference type="Proteomes" id="UP001634393">
    <property type="component" value="Unassembled WGS sequence"/>
</dbReference>
<feature type="region of interest" description="Disordered" evidence="2">
    <location>
        <begin position="395"/>
        <end position="416"/>
    </location>
</feature>
<evidence type="ECO:0000259" key="4">
    <source>
        <dbReference type="PROSITE" id="PS50053"/>
    </source>
</evidence>
<dbReference type="SMART" id="SM00727">
    <property type="entry name" value="STI1"/>
    <property type="match status" value="2"/>
</dbReference>
<dbReference type="EMBL" id="JBJXBP010000002">
    <property type="protein sequence ID" value="KAL3845022.1"/>
    <property type="molecule type" value="Genomic_DNA"/>
</dbReference>
<evidence type="ECO:0000313" key="5">
    <source>
        <dbReference type="EMBL" id="KAL3845022.1"/>
    </source>
</evidence>
<dbReference type="Pfam" id="PF23195">
    <property type="entry name" value="UBQLN1"/>
    <property type="match status" value="1"/>
</dbReference>
<dbReference type="InterPro" id="IPR000626">
    <property type="entry name" value="Ubiquitin-like_dom"/>
</dbReference>
<feature type="domain" description="Ubiquitin-like" evidence="4">
    <location>
        <begin position="14"/>
        <end position="83"/>
    </location>
</feature>
<dbReference type="Gene3D" id="1.10.260.100">
    <property type="match status" value="1"/>
</dbReference>
<gene>
    <name evidence="5" type="ORF">ACJIZ3_002425</name>
</gene>
<proteinExistence type="predicted"/>
<keyword evidence="6" id="KW-1185">Reference proteome</keyword>
<feature type="compositionally biased region" description="Low complexity" evidence="2">
    <location>
        <begin position="395"/>
        <end position="404"/>
    </location>
</feature>
<dbReference type="SUPFAM" id="SSF46934">
    <property type="entry name" value="UBA-like"/>
    <property type="match status" value="1"/>
</dbReference>
<dbReference type="InterPro" id="IPR015496">
    <property type="entry name" value="Ubiquilin"/>
</dbReference>
<dbReference type="PROSITE" id="PS00299">
    <property type="entry name" value="UBIQUITIN_1"/>
    <property type="match status" value="1"/>
</dbReference>
<evidence type="ECO:0000256" key="1">
    <source>
        <dbReference type="ARBA" id="ARBA00071717"/>
    </source>
</evidence>